<keyword evidence="1" id="KW-1133">Transmembrane helix</keyword>
<evidence type="ECO:0000256" key="1">
    <source>
        <dbReference type="SAM" id="Phobius"/>
    </source>
</evidence>
<evidence type="ECO:0000313" key="2">
    <source>
        <dbReference type="EMBL" id="MBP2378604.1"/>
    </source>
</evidence>
<dbReference type="EMBL" id="JAGIOA010000001">
    <property type="protein sequence ID" value="MBP2378604.1"/>
    <property type="molecule type" value="Genomic_DNA"/>
</dbReference>
<sequence>MTADPLDEMLDRSAPARVVPAQADIRAMIVAARDETLPRRRRRRRTALLSGALALLFIGGTGVAVASSDWLWSPGLDDPDRVYTYTSPTWGECELRFSAMDTHNPITDAQVNGIVDDWFATTDVEAAAAPLIPKYLATMEAADASDPSADTDPRRADLNAWTAHEQAVSELIYAELRENGFDSAALAGANTHSQVHCDGEDWGSGE</sequence>
<proteinExistence type="predicted"/>
<evidence type="ECO:0000313" key="3">
    <source>
        <dbReference type="Proteomes" id="UP000703720"/>
    </source>
</evidence>
<name>A0ABS4WQW4_9MICO</name>
<comment type="caution">
    <text evidence="2">The sequence shown here is derived from an EMBL/GenBank/DDBJ whole genome shotgun (WGS) entry which is preliminary data.</text>
</comment>
<keyword evidence="1" id="KW-0472">Membrane</keyword>
<reference evidence="2 3" key="1">
    <citation type="submission" date="2021-03" db="EMBL/GenBank/DDBJ databases">
        <title>Sequencing the genomes of 1000 actinobacteria strains.</title>
        <authorList>
            <person name="Klenk H.-P."/>
        </authorList>
    </citation>
    <scope>NUCLEOTIDE SEQUENCE [LARGE SCALE GENOMIC DNA]</scope>
    <source>
        <strain evidence="2 3">DSM 13468</strain>
    </source>
</reference>
<keyword evidence="3" id="KW-1185">Reference proteome</keyword>
<dbReference type="RefSeq" id="WP_210097810.1">
    <property type="nucleotide sequence ID" value="NZ_BAAAIO010000001.1"/>
</dbReference>
<protein>
    <submittedName>
        <fullName evidence="2">Uncharacterized protein</fullName>
    </submittedName>
</protein>
<gene>
    <name evidence="2" type="ORF">JOF42_002099</name>
</gene>
<organism evidence="2 3">
    <name type="scientific">Microbacterium phyllosphaerae</name>
    <dbReference type="NCBI Taxonomy" id="124798"/>
    <lineage>
        <taxon>Bacteria</taxon>
        <taxon>Bacillati</taxon>
        <taxon>Actinomycetota</taxon>
        <taxon>Actinomycetes</taxon>
        <taxon>Micrococcales</taxon>
        <taxon>Microbacteriaceae</taxon>
        <taxon>Microbacterium</taxon>
    </lineage>
</organism>
<dbReference type="Proteomes" id="UP000703720">
    <property type="component" value="Unassembled WGS sequence"/>
</dbReference>
<feature type="transmembrane region" description="Helical" evidence="1">
    <location>
        <begin position="47"/>
        <end position="72"/>
    </location>
</feature>
<keyword evidence="1" id="KW-0812">Transmembrane</keyword>
<accession>A0ABS4WQW4</accession>